<sequence>MTYEQLPLFEVPVTSIADATEVVEELTEDDPRARAVWHARHLFDALGLPCDDDSTRQRQARRTHRRTPPPLSARSTTSDQRKGLDQAGSLAFCKRHGVTPGRNAKAVPDRDLGVSRSEQRHSDGPPNGSRIETDSESKPHEVAFTRQNMEVVEQALNHTCFCRPSLRLSSTPSPRSTFEPSACPRRLLLGPRGS</sequence>
<evidence type="ECO:0000313" key="3">
    <source>
        <dbReference type="Proteomes" id="UP000696294"/>
    </source>
</evidence>
<dbReference type="RefSeq" id="WP_168021767.1">
    <property type="nucleotide sequence ID" value="NZ_JAATEP010000092.1"/>
</dbReference>
<reference evidence="2 3" key="1">
    <citation type="submission" date="2020-03" db="EMBL/GenBank/DDBJ databases">
        <title>WGS of actinomycetes isolated from Thailand.</title>
        <authorList>
            <person name="Thawai C."/>
        </authorList>
    </citation>
    <scope>NUCLEOTIDE SEQUENCE [LARGE SCALE GENOMIC DNA]</scope>
    <source>
        <strain evidence="2 3">FMUSA5-5</strain>
    </source>
</reference>
<organism evidence="2 3">
    <name type="scientific">Nonomuraea composti</name>
    <dbReference type="NCBI Taxonomy" id="2720023"/>
    <lineage>
        <taxon>Bacteria</taxon>
        <taxon>Bacillati</taxon>
        <taxon>Actinomycetota</taxon>
        <taxon>Actinomycetes</taxon>
        <taxon>Streptosporangiales</taxon>
        <taxon>Streptosporangiaceae</taxon>
        <taxon>Nonomuraea</taxon>
    </lineage>
</organism>
<gene>
    <name evidence="2" type="ORF">HCN51_55070</name>
</gene>
<name>A0ABX1BL33_9ACTN</name>
<proteinExistence type="predicted"/>
<keyword evidence="3" id="KW-1185">Reference proteome</keyword>
<protein>
    <submittedName>
        <fullName evidence="2">Uncharacterized protein</fullName>
    </submittedName>
</protein>
<feature type="compositionally biased region" description="Basic and acidic residues" evidence="1">
    <location>
        <begin position="131"/>
        <end position="140"/>
    </location>
</feature>
<feature type="region of interest" description="Disordered" evidence="1">
    <location>
        <begin position="47"/>
        <end position="140"/>
    </location>
</feature>
<evidence type="ECO:0000313" key="2">
    <source>
        <dbReference type="EMBL" id="NJP98453.1"/>
    </source>
</evidence>
<evidence type="ECO:0000256" key="1">
    <source>
        <dbReference type="SAM" id="MobiDB-lite"/>
    </source>
</evidence>
<dbReference type="EMBL" id="JAATEP010000092">
    <property type="protein sequence ID" value="NJP98453.1"/>
    <property type="molecule type" value="Genomic_DNA"/>
</dbReference>
<comment type="caution">
    <text evidence="2">The sequence shown here is derived from an EMBL/GenBank/DDBJ whole genome shotgun (WGS) entry which is preliminary data.</text>
</comment>
<accession>A0ABX1BL33</accession>
<feature type="compositionally biased region" description="Basic and acidic residues" evidence="1">
    <location>
        <begin position="107"/>
        <end position="123"/>
    </location>
</feature>
<feature type="compositionally biased region" description="Basic residues" evidence="1">
    <location>
        <begin position="58"/>
        <end position="67"/>
    </location>
</feature>
<dbReference type="Proteomes" id="UP000696294">
    <property type="component" value="Unassembled WGS sequence"/>
</dbReference>